<gene>
    <name evidence="1" type="ORF">METZ01_LOCUS200356</name>
</gene>
<feature type="non-terminal residue" evidence="1">
    <location>
        <position position="1"/>
    </location>
</feature>
<dbReference type="Gene3D" id="2.50.20.10">
    <property type="entry name" value="Lipoprotein localisation LolA/LolB/LppX"/>
    <property type="match status" value="1"/>
</dbReference>
<proteinExistence type="predicted"/>
<sequence length="155" mass="17811">KEKSAQFTEEKFLKILEKPLRSEGTLHFQAPDYLEKITAKPEKERLVVKSELVTIFDQQDVSQTLSLDDYQPLKELLNGIRFILLGNLNALKKYYELDLKGNCNQWSLILVPISAPALDIIDRIIILGEKDNIEKITWVDSNGDFTVMTLEKENS</sequence>
<dbReference type="AlphaFoldDB" id="A0A382EAY2"/>
<dbReference type="Pfam" id="PF19574">
    <property type="entry name" value="LolA_3"/>
    <property type="match status" value="1"/>
</dbReference>
<dbReference type="InterPro" id="IPR004564">
    <property type="entry name" value="OM_lipoprot_carrier_LolA-like"/>
</dbReference>
<dbReference type="InterPro" id="IPR029046">
    <property type="entry name" value="LolA/LolB/LppX"/>
</dbReference>
<evidence type="ECO:0000313" key="1">
    <source>
        <dbReference type="EMBL" id="SVB47502.1"/>
    </source>
</evidence>
<protein>
    <submittedName>
        <fullName evidence="1">Uncharacterized protein</fullName>
    </submittedName>
</protein>
<dbReference type="EMBL" id="UINC01043448">
    <property type="protein sequence ID" value="SVB47502.1"/>
    <property type="molecule type" value="Genomic_DNA"/>
</dbReference>
<dbReference type="SUPFAM" id="SSF89392">
    <property type="entry name" value="Prokaryotic lipoproteins and lipoprotein localization factors"/>
    <property type="match status" value="1"/>
</dbReference>
<name>A0A382EAY2_9ZZZZ</name>
<reference evidence="1" key="1">
    <citation type="submission" date="2018-05" db="EMBL/GenBank/DDBJ databases">
        <authorList>
            <person name="Lanie J.A."/>
            <person name="Ng W.-L."/>
            <person name="Kazmierczak K.M."/>
            <person name="Andrzejewski T.M."/>
            <person name="Davidsen T.M."/>
            <person name="Wayne K.J."/>
            <person name="Tettelin H."/>
            <person name="Glass J.I."/>
            <person name="Rusch D."/>
            <person name="Podicherti R."/>
            <person name="Tsui H.-C.T."/>
            <person name="Winkler M.E."/>
        </authorList>
    </citation>
    <scope>NUCLEOTIDE SEQUENCE</scope>
</reference>
<organism evidence="1">
    <name type="scientific">marine metagenome</name>
    <dbReference type="NCBI Taxonomy" id="408172"/>
    <lineage>
        <taxon>unclassified sequences</taxon>
        <taxon>metagenomes</taxon>
        <taxon>ecological metagenomes</taxon>
    </lineage>
</organism>
<accession>A0A382EAY2</accession>
<dbReference type="CDD" id="cd16325">
    <property type="entry name" value="LolA"/>
    <property type="match status" value="1"/>
</dbReference>